<dbReference type="eggNOG" id="COG1652">
    <property type="taxonomic scope" value="Bacteria"/>
</dbReference>
<dbReference type="Gene3D" id="3.40.190.10">
    <property type="entry name" value="Periplasmic binding protein-like II"/>
    <property type="match status" value="2"/>
</dbReference>
<evidence type="ECO:0000256" key="1">
    <source>
        <dbReference type="SAM" id="SignalP"/>
    </source>
</evidence>
<dbReference type="Pfam" id="PF01476">
    <property type="entry name" value="LysM"/>
    <property type="match status" value="1"/>
</dbReference>
<dbReference type="InterPro" id="IPR052196">
    <property type="entry name" value="Bact_Kbp"/>
</dbReference>
<gene>
    <name evidence="3" type="ORF">SSE37_09238</name>
</gene>
<feature type="chain" id="PRO_5002655101" evidence="1">
    <location>
        <begin position="26"/>
        <end position="373"/>
    </location>
</feature>
<keyword evidence="4" id="KW-1185">Reference proteome</keyword>
<evidence type="ECO:0000259" key="2">
    <source>
        <dbReference type="PROSITE" id="PS51782"/>
    </source>
</evidence>
<dbReference type="CDD" id="cd00118">
    <property type="entry name" value="LysM"/>
    <property type="match status" value="1"/>
</dbReference>
<name>A3JZS9_SAGS3</name>
<dbReference type="PANTHER" id="PTHR34700">
    <property type="entry name" value="POTASSIUM BINDING PROTEIN KBP"/>
    <property type="match status" value="1"/>
</dbReference>
<dbReference type="PANTHER" id="PTHR34700:SF4">
    <property type="entry name" value="PHAGE-LIKE ELEMENT PBSX PROTEIN XKDP"/>
    <property type="match status" value="1"/>
</dbReference>
<comment type="caution">
    <text evidence="3">The sequence shown here is derived from an EMBL/GenBank/DDBJ whole genome shotgun (WGS) entry which is preliminary data.</text>
</comment>
<dbReference type="SMART" id="SM00257">
    <property type="entry name" value="LysM"/>
    <property type="match status" value="1"/>
</dbReference>
<dbReference type="Gene3D" id="3.10.350.10">
    <property type="entry name" value="LysM domain"/>
    <property type="match status" value="1"/>
</dbReference>
<evidence type="ECO:0000313" key="3">
    <source>
        <dbReference type="EMBL" id="EBA09982.1"/>
    </source>
</evidence>
<sequence length="373" mass="39979">MIRCTSAWAAAVALSGAVVSGAAMAQETCGGLYTVQRGDSLSLIADRLYKDVGQWSAIYRTNIEIIASPDAIRVGQTYRMPCINGLPAGLDGGMPVAQAAMAEPQPARSAVEVQAHRQRKADESRKGVDVKLLAGDDFKPFTNRLQMSSGMITDIVNRAFVANDDTGAHKFYWVNDRSVHLDPMLSEGMVDLAFPWRKPDCGGDASSALCADYVYSEPMFEMLVVLFTAKGSGVTYQQEADLDGLRVCAPLGHASASRQGQSAGYLARVGARLQQPASAGDCFMRLVSGSADAVAMNEFTGRVVLKDMGLGDAVELQLSRPLAIEGLHVVAHRSNPRAEALIAAFNDGLDKMRDSGEYLKVIDKHMSSIWAGL</sequence>
<dbReference type="InterPro" id="IPR036779">
    <property type="entry name" value="LysM_dom_sf"/>
</dbReference>
<dbReference type="RefSeq" id="WP_005856353.1">
    <property type="nucleotide sequence ID" value="NZ_AAYA01000002.1"/>
</dbReference>
<evidence type="ECO:0000313" key="4">
    <source>
        <dbReference type="Proteomes" id="UP000005713"/>
    </source>
</evidence>
<dbReference type="eggNOG" id="COG0834">
    <property type="taxonomic scope" value="Bacteria"/>
</dbReference>
<dbReference type="Proteomes" id="UP000005713">
    <property type="component" value="Unassembled WGS sequence"/>
</dbReference>
<feature type="signal peptide" evidence="1">
    <location>
        <begin position="1"/>
        <end position="25"/>
    </location>
</feature>
<proteinExistence type="predicted"/>
<reference evidence="3 4" key="1">
    <citation type="submission" date="2006-06" db="EMBL/GenBank/DDBJ databases">
        <authorList>
            <person name="Moran M.A."/>
            <person name="Ferriera S."/>
            <person name="Johnson J."/>
            <person name="Kravitz S."/>
            <person name="Beeson K."/>
            <person name="Sutton G."/>
            <person name="Rogers Y.-H."/>
            <person name="Friedman R."/>
            <person name="Frazier M."/>
            <person name="Venter J.C."/>
        </authorList>
    </citation>
    <scope>NUCLEOTIDE SEQUENCE [LARGE SCALE GENOMIC DNA]</scope>
    <source>
        <strain evidence="3 4">E-37</strain>
    </source>
</reference>
<dbReference type="AlphaFoldDB" id="A3JZS9"/>
<keyword evidence="1" id="KW-0732">Signal</keyword>
<dbReference type="InterPro" id="IPR018392">
    <property type="entry name" value="LysM"/>
</dbReference>
<dbReference type="SUPFAM" id="SSF53850">
    <property type="entry name" value="Periplasmic binding protein-like II"/>
    <property type="match status" value="1"/>
</dbReference>
<feature type="domain" description="LysM" evidence="2">
    <location>
        <begin position="31"/>
        <end position="80"/>
    </location>
</feature>
<dbReference type="EMBL" id="AAYA01000002">
    <property type="protein sequence ID" value="EBA09982.1"/>
    <property type="molecule type" value="Genomic_DNA"/>
</dbReference>
<protein>
    <submittedName>
        <fullName evidence="3">LysM domain protein</fullName>
    </submittedName>
</protein>
<organism evidence="3 4">
    <name type="scientific">Sagittula stellata (strain ATCC 700073 / DSM 11524 / E-37)</name>
    <dbReference type="NCBI Taxonomy" id="388399"/>
    <lineage>
        <taxon>Bacteria</taxon>
        <taxon>Pseudomonadati</taxon>
        <taxon>Pseudomonadota</taxon>
        <taxon>Alphaproteobacteria</taxon>
        <taxon>Rhodobacterales</taxon>
        <taxon>Roseobacteraceae</taxon>
        <taxon>Sagittula</taxon>
    </lineage>
</organism>
<dbReference type="PROSITE" id="PS51782">
    <property type="entry name" value="LYSM"/>
    <property type="match status" value="1"/>
</dbReference>
<accession>A3JZS9</accession>